<dbReference type="EMBL" id="RBNJ01000229">
    <property type="protein sequence ID" value="RUS35065.1"/>
    <property type="molecule type" value="Genomic_DNA"/>
</dbReference>
<feature type="compositionally biased region" description="Polar residues" evidence="1">
    <location>
        <begin position="755"/>
        <end position="767"/>
    </location>
</feature>
<feature type="compositionally biased region" description="Polar residues" evidence="1">
    <location>
        <begin position="649"/>
        <end position="660"/>
    </location>
</feature>
<dbReference type="AlphaFoldDB" id="A0A433QZA3"/>
<feature type="compositionally biased region" description="Polar residues" evidence="1">
    <location>
        <begin position="838"/>
        <end position="847"/>
    </location>
</feature>
<feature type="compositionally biased region" description="Polar residues" evidence="1">
    <location>
        <begin position="777"/>
        <end position="787"/>
    </location>
</feature>
<feature type="compositionally biased region" description="Pro residues" evidence="1">
    <location>
        <begin position="468"/>
        <end position="502"/>
    </location>
</feature>
<feature type="region of interest" description="Disordered" evidence="1">
    <location>
        <begin position="392"/>
        <end position="919"/>
    </location>
</feature>
<feature type="compositionally biased region" description="Pro residues" evidence="1">
    <location>
        <begin position="194"/>
        <end position="204"/>
    </location>
</feature>
<organism evidence="2 3">
    <name type="scientific">Jimgerdemannia flammicorona</name>
    <dbReference type="NCBI Taxonomy" id="994334"/>
    <lineage>
        <taxon>Eukaryota</taxon>
        <taxon>Fungi</taxon>
        <taxon>Fungi incertae sedis</taxon>
        <taxon>Mucoromycota</taxon>
        <taxon>Mucoromycotina</taxon>
        <taxon>Endogonomycetes</taxon>
        <taxon>Endogonales</taxon>
        <taxon>Endogonaceae</taxon>
        <taxon>Jimgerdemannia</taxon>
    </lineage>
</organism>
<feature type="compositionally biased region" description="Polar residues" evidence="1">
    <location>
        <begin position="1"/>
        <end position="14"/>
    </location>
</feature>
<reference evidence="2 3" key="1">
    <citation type="journal article" date="2018" name="New Phytol.">
        <title>Phylogenomics of Endogonaceae and evolution of mycorrhizas within Mucoromycota.</title>
        <authorList>
            <person name="Chang Y."/>
            <person name="Desiro A."/>
            <person name="Na H."/>
            <person name="Sandor L."/>
            <person name="Lipzen A."/>
            <person name="Clum A."/>
            <person name="Barry K."/>
            <person name="Grigoriev I.V."/>
            <person name="Martin F.M."/>
            <person name="Stajich J.E."/>
            <person name="Smith M.E."/>
            <person name="Bonito G."/>
            <person name="Spatafora J.W."/>
        </authorList>
    </citation>
    <scope>NUCLEOTIDE SEQUENCE [LARGE SCALE GENOMIC DNA]</scope>
    <source>
        <strain evidence="2 3">AD002</strain>
    </source>
</reference>
<feature type="region of interest" description="Disordered" evidence="1">
    <location>
        <begin position="128"/>
        <end position="211"/>
    </location>
</feature>
<feature type="compositionally biased region" description="Pro residues" evidence="1">
    <location>
        <begin position="857"/>
        <end position="874"/>
    </location>
</feature>
<feature type="compositionally biased region" description="Pro residues" evidence="1">
    <location>
        <begin position="524"/>
        <end position="540"/>
    </location>
</feature>
<feature type="compositionally biased region" description="Polar residues" evidence="1">
    <location>
        <begin position="708"/>
        <end position="723"/>
    </location>
</feature>
<feature type="compositionally biased region" description="Basic and acidic residues" evidence="1">
    <location>
        <begin position="142"/>
        <end position="154"/>
    </location>
</feature>
<gene>
    <name evidence="2" type="ORF">BC938DRAFT_476193</name>
</gene>
<feature type="compositionally biased region" description="Pro residues" evidence="1">
    <location>
        <begin position="437"/>
        <end position="447"/>
    </location>
</feature>
<feature type="compositionally biased region" description="Low complexity" evidence="1">
    <location>
        <begin position="159"/>
        <end position="181"/>
    </location>
</feature>
<feature type="compositionally biased region" description="Polar residues" evidence="1">
    <location>
        <begin position="733"/>
        <end position="744"/>
    </location>
</feature>
<evidence type="ECO:0000256" key="1">
    <source>
        <dbReference type="SAM" id="MobiDB-lite"/>
    </source>
</evidence>
<feature type="compositionally biased region" description="Polar residues" evidence="1">
    <location>
        <begin position="795"/>
        <end position="808"/>
    </location>
</feature>
<evidence type="ECO:0000313" key="3">
    <source>
        <dbReference type="Proteomes" id="UP000274822"/>
    </source>
</evidence>
<feature type="compositionally biased region" description="Polar residues" evidence="1">
    <location>
        <begin position="691"/>
        <end position="701"/>
    </location>
</feature>
<feature type="compositionally biased region" description="Pro residues" evidence="1">
    <location>
        <begin position="882"/>
        <end position="899"/>
    </location>
</feature>
<feature type="compositionally biased region" description="Polar residues" evidence="1">
    <location>
        <begin position="670"/>
        <end position="681"/>
    </location>
</feature>
<dbReference type="Proteomes" id="UP000274822">
    <property type="component" value="Unassembled WGS sequence"/>
</dbReference>
<keyword evidence="3" id="KW-1185">Reference proteome</keyword>
<name>A0A433QZA3_9FUNG</name>
<accession>A0A433QZA3</accession>
<feature type="compositionally biased region" description="Polar residues" evidence="1">
    <location>
        <begin position="611"/>
        <end position="622"/>
    </location>
</feature>
<comment type="caution">
    <text evidence="2">The sequence shown here is derived from an EMBL/GenBank/DDBJ whole genome shotgun (WGS) entry which is preliminary data.</text>
</comment>
<evidence type="ECO:0000313" key="2">
    <source>
        <dbReference type="EMBL" id="RUS35065.1"/>
    </source>
</evidence>
<sequence>MHTESPSATNVATSSKDKQARSLFGRKKPKAKPGPNAPSTAAADDELLDLHNFEDLEFERDHQIVLDNELAWKLQEEENQAAMNALLTPSESLEFVAPSPALPPKPIAYTTPYLPVNGVKIVKTPMSMKPDEVTSPTFPGQKPHEQPQTHKPDEASYFPPTSTSTSTPTPTPRPRVSSISPLASIRTSVAYSKPAPPAPTPISSPAPSHAPTIPVNFPTPVVPNIVPPTHHLQSSYTQPHQPPPPVQHAPFLIQTPVMGCQAQLYPQIQEAAYPPIGYNTHYSPDTPVASHVKPVQTPNYGFSMMYLNRNNGVGQSPAVDLSNMVDVKVAVEDAPNDDDELVQKTEKMHPPAVPFRRRAASMSSEKEQVDMHYRRPFSTQVSTLVIQRHVETDETDDDNFPRHSSATKMSTAARYTKSLYGGNDESRPAIPTRQPSIRPPPPLPSPPVIEEGPAKLTITTVTSIPATRPKPPPKQSPTVAPKPSPKPSPKQSPTVAPKPSPKPSLKQSPTVAPKPSPKHSPTVAPKPPPKTSPTVAPKPSPDADSATRSRHTSFHQIMPTEPIHNPFTDPTEIPDDPQPLETETYDHTPHPHQQHWTSTPSAEVYEDHTSSPHQQHWNSTPSAEVYEDHTSSPHQQHWNAEVYEDHTSSPHQQHWDSTPSAEVYEDHTSSLHQQHWNSTPSAEVYEDHTSSPHQQHWTPTPSAEVYEDNTSSPHQQHWTSTPSAEVYEDHTPSPHQQHWTSTPSAEVYEDHAPSPHQQHQHWISTPSAEVYEDHTPSPHQQHWTSAPSAEVYEQHTPSLHQQHWTSAPSADVHRPPSQPKSSVEVYEDQNPMLWSQPVKHTSTASWTPMSPTSPSSPNRPPRPLRPLPPPPVPSPAIERRPPPPPPSPVTVRHPPPVPPKKSSLSAVGGWKTSQPVGRVQQGQVYEGWSQAETEKYLAEEDMRHIIVDSINKGIQVWIKVHPTDTGRQLAVRIETIATFRTRRVTGIFTAAGKSIPLDNTPLFSGWDDVASFIDGEQWRIEFGEVDKSVAGKLKEAMGWKAREPRDERMDRL</sequence>
<feature type="region of interest" description="Disordered" evidence="1">
    <location>
        <begin position="1"/>
        <end position="45"/>
    </location>
</feature>
<proteinExistence type="predicted"/>
<protein>
    <submittedName>
        <fullName evidence="2">Uncharacterized protein</fullName>
    </submittedName>
</protein>